<sequence length="376" mass="42160">MLDFAMFATLVAVISPRQPFSPKQISDFFFKPLFDEEGVLTGYHVYKARGKRRKHAPKDGYIHARPYTNLAFVSVDALLSNIESLTKFVESYQAVYGCYNTPSGPRYPLLSMAPVMDETGDHLTAEGRLMVIERFLPFFGKTIEGAITTTLVPVLRQDTPGTSTFSMIERYFRLREFLPADDDDIADLLPSRSVHRKLEDLLSKLHCAESISKMLKSDGLTLLDARDLFDGLLEMRPTFSNYLGKCLLMHSPVFEAAEVKVLAGEATSLTAEEASELEPFKMGVGALSSSEVVSSEVNEGFADRILKRHKVSVDPAMYKLLSAIPPSPNIVERLFSVTRGVLRHERRRLSPMTLEMILFLKVNEGYWDVTTVEASL</sequence>
<proteinExistence type="predicted"/>
<gene>
    <name evidence="1" type="ORF">JG687_00002811</name>
</gene>
<dbReference type="VEuPathDB" id="FungiDB:PC110_g3074"/>
<evidence type="ECO:0000313" key="1">
    <source>
        <dbReference type="EMBL" id="KAG6970085.1"/>
    </source>
</evidence>
<dbReference type="AlphaFoldDB" id="A0A8T1UTZ9"/>
<dbReference type="EMBL" id="JAENGZ010000081">
    <property type="protein sequence ID" value="KAG6970085.1"/>
    <property type="molecule type" value="Genomic_DNA"/>
</dbReference>
<organism evidence="1 2">
    <name type="scientific">Phytophthora cactorum</name>
    <dbReference type="NCBI Taxonomy" id="29920"/>
    <lineage>
        <taxon>Eukaryota</taxon>
        <taxon>Sar</taxon>
        <taxon>Stramenopiles</taxon>
        <taxon>Oomycota</taxon>
        <taxon>Peronosporomycetes</taxon>
        <taxon>Peronosporales</taxon>
        <taxon>Peronosporaceae</taxon>
        <taxon>Phytophthora</taxon>
    </lineage>
</organism>
<dbReference type="PANTHER" id="PTHR40866:SF1">
    <property type="entry name" value="BED-TYPE DOMAIN-CONTAINING PROTEIN"/>
    <property type="match status" value="1"/>
</dbReference>
<name>A0A8T1UTZ9_9STRA</name>
<dbReference type="OrthoDB" id="96101at2759"/>
<reference evidence="1" key="1">
    <citation type="submission" date="2021-01" db="EMBL/GenBank/DDBJ databases">
        <title>Phytophthora aleatoria, a newly-described species from Pinus radiata is distinct from Phytophthora cactorum isolates based on comparative genomics.</title>
        <authorList>
            <person name="Mcdougal R."/>
            <person name="Panda P."/>
            <person name="Williams N."/>
            <person name="Studholme D.J."/>
        </authorList>
    </citation>
    <scope>NUCLEOTIDE SEQUENCE</scope>
    <source>
        <strain evidence="1">NZFS 3830</strain>
    </source>
</reference>
<evidence type="ECO:0000313" key="2">
    <source>
        <dbReference type="Proteomes" id="UP000688947"/>
    </source>
</evidence>
<accession>A0A8T1UTZ9</accession>
<comment type="caution">
    <text evidence="1">The sequence shown here is derived from an EMBL/GenBank/DDBJ whole genome shotgun (WGS) entry which is preliminary data.</text>
</comment>
<evidence type="ECO:0008006" key="3">
    <source>
        <dbReference type="Google" id="ProtNLM"/>
    </source>
</evidence>
<protein>
    <recommendedName>
        <fullName evidence="3">HAT C-terminal dimerisation domain-containing protein</fullName>
    </recommendedName>
</protein>
<dbReference type="VEuPathDB" id="FungiDB:PC110_g8695"/>
<dbReference type="PANTHER" id="PTHR40866">
    <property type="entry name" value="BED-TYPE DOMAIN-CONTAINING PROTEIN"/>
    <property type="match status" value="1"/>
</dbReference>
<dbReference type="Proteomes" id="UP000688947">
    <property type="component" value="Unassembled WGS sequence"/>
</dbReference>